<evidence type="ECO:0000313" key="1">
    <source>
        <dbReference type="EMBL" id="QKG22748.1"/>
    </source>
</evidence>
<evidence type="ECO:0000313" key="2">
    <source>
        <dbReference type="Proteomes" id="UP000501240"/>
    </source>
</evidence>
<dbReference type="EMBL" id="CP053892">
    <property type="protein sequence ID" value="QKG22748.1"/>
    <property type="molecule type" value="Genomic_DNA"/>
</dbReference>
<organism evidence="1 2">
    <name type="scientific">Actinomadura verrucosospora</name>
    <dbReference type="NCBI Taxonomy" id="46165"/>
    <lineage>
        <taxon>Bacteria</taxon>
        <taxon>Bacillati</taxon>
        <taxon>Actinomycetota</taxon>
        <taxon>Actinomycetes</taxon>
        <taxon>Streptosporangiales</taxon>
        <taxon>Thermomonosporaceae</taxon>
        <taxon>Actinomadura</taxon>
    </lineage>
</organism>
<dbReference type="Proteomes" id="UP000501240">
    <property type="component" value="Chromosome"/>
</dbReference>
<sequence length="97" mass="11068">MYVIRLPDGTLRVPHSVLAEQGDDAADAGHDGAGRERGGRIIADAYVEIGPGDPDYDRLLGQSLTEQEMEDRRRRWRDEDAELARRFEEWRDAEAEE</sequence>
<dbReference type="AlphaFoldDB" id="A0A7D4ANE2"/>
<protein>
    <submittedName>
        <fullName evidence="1">Uncharacterized protein</fullName>
    </submittedName>
</protein>
<accession>A0A7D4ANE2</accession>
<reference evidence="1 2" key="1">
    <citation type="submission" date="2020-05" db="EMBL/GenBank/DDBJ databases">
        <title>Actinomadura verrucosospora NRRL-B18236 (PFL_A860) Genome sequencing and assembly.</title>
        <authorList>
            <person name="Samborskyy M."/>
        </authorList>
    </citation>
    <scope>NUCLEOTIDE SEQUENCE [LARGE SCALE GENOMIC DNA]</scope>
    <source>
        <strain evidence="1 2">NRRL:B18236</strain>
    </source>
</reference>
<name>A0A7D4ANE2_ACTVE</name>
<dbReference type="RefSeq" id="WP_173096819.1">
    <property type="nucleotide sequence ID" value="NZ_CP053892.1"/>
</dbReference>
<proteinExistence type="predicted"/>
<gene>
    <name evidence="1" type="ORF">ACTIVE_4389</name>
</gene>
<keyword evidence="2" id="KW-1185">Reference proteome</keyword>